<dbReference type="AlphaFoldDB" id="A0A1X1ZVY0"/>
<accession>A0A1X1ZVY0</accession>
<gene>
    <name evidence="3" type="ORF">AWC19_01870</name>
</gene>
<name>A0A1X1ZVY0_9MYCO</name>
<evidence type="ECO:0000313" key="4">
    <source>
        <dbReference type="Proteomes" id="UP000193529"/>
    </source>
</evidence>
<dbReference type="EMBL" id="LQPJ01000068">
    <property type="protein sequence ID" value="ORW27887.1"/>
    <property type="molecule type" value="Genomic_DNA"/>
</dbReference>
<feature type="compositionally biased region" description="Low complexity" evidence="1">
    <location>
        <begin position="774"/>
        <end position="795"/>
    </location>
</feature>
<feature type="compositionally biased region" description="Low complexity" evidence="1">
    <location>
        <begin position="743"/>
        <end position="757"/>
    </location>
</feature>
<sequence length="857" mass="83644">MGLLAVDPEALYAAGSALVGAGGGLEADLVVLTAGFAAHTGLDAAGTGFGLEYQEAAEKVLTLAAAAINACRQCGARLQQGAANYSRAEADSMLGGGGVVLAGPPEPARIAPPGPPGTWGNGEPPPLLWAVVQSFVDDVWPDGDVEGLRAAAARWKGFGAAAGGMRGAVNASKSLFDGQHIPEGGLIDEGLSKISDSLGRVGELSKAVADQLDEFADDISHAQQAIRDLLNRLGSLTDLGHDLMLIVKGDALDEIKKVGRDVNEVLHQFGREARAMEKSLKAFVQVVDGEVVGLEKYVRGELKNFFGDAVGNQVATVFDTWLNANEGVLKGAVGMVQSLGELDPRWFLLDPKGAASTWSTLGETLWKGSLFNALVNPHEATQTQLQELKALLHLDDWSRARPGLGFGENLLDVASLFVPGGGEAGAAADGAGAAARGAEAAGAAGRAGERAAGEVAGAAGARGALADIAATSSKLTNDLDGVVANLPKIEPSPVGGHPVGLPEGKLPGAPVASAPHAPDAGPGAPHAPDAPHGPASAEPPGPGGAHPAPASPGGPHDPGGGPPAAAPAPAGGPHEPPPGPAAAAPAPASPPGGPPEPGFEAPAASAPASGGPHGFVPTGHAPEPPLPSGGAPHDPGLEPRPAPAPADAPGGGPHDPGSLPGDRVHELASDPAGGPHGPGYEPEPAPAHADAASGGPHDLDSAPGGRSNEPGPEPAGTREPVSVPAGGAHEPASVPPGGPHDPLPAAAPVGAPAAVPASVGDRLPSAVRTAAESAPGRAPVAPGGAPVEPAAAAARSGQPMPSMSAATPHSTLPGGRPTELPPPGRGHGLGTGHGGSAGGPPGGKPPHGGAPRGAGGG</sequence>
<feature type="region of interest" description="Disordered" evidence="1">
    <location>
        <begin position="491"/>
        <end position="857"/>
    </location>
</feature>
<feature type="compositionally biased region" description="Low complexity" evidence="1">
    <location>
        <begin position="545"/>
        <end position="554"/>
    </location>
</feature>
<dbReference type="Proteomes" id="UP000193529">
    <property type="component" value="Unassembled WGS sequence"/>
</dbReference>
<feature type="compositionally biased region" description="Pro residues" evidence="1">
    <location>
        <begin position="587"/>
        <end position="597"/>
    </location>
</feature>
<feature type="compositionally biased region" description="Low complexity" evidence="1">
    <location>
        <begin position="512"/>
        <end position="536"/>
    </location>
</feature>
<evidence type="ECO:0000259" key="2">
    <source>
        <dbReference type="Pfam" id="PF25547"/>
    </source>
</evidence>
<dbReference type="InterPro" id="IPR057746">
    <property type="entry name" value="CpnT-like_N"/>
</dbReference>
<feature type="compositionally biased region" description="Low complexity" evidence="1">
    <location>
        <begin position="678"/>
        <end position="696"/>
    </location>
</feature>
<organism evidence="3 4">
    <name type="scientific">Mycobacterium palustre</name>
    <dbReference type="NCBI Taxonomy" id="153971"/>
    <lineage>
        <taxon>Bacteria</taxon>
        <taxon>Bacillati</taxon>
        <taxon>Actinomycetota</taxon>
        <taxon>Actinomycetes</taxon>
        <taxon>Mycobacteriales</taxon>
        <taxon>Mycobacteriaceae</taxon>
        <taxon>Mycobacterium</taxon>
        <taxon>Mycobacterium simiae complex</taxon>
    </lineage>
</organism>
<feature type="domain" description="Outer membrane channel protein CpnT-like N-terminal" evidence="2">
    <location>
        <begin position="123"/>
        <end position="227"/>
    </location>
</feature>
<feature type="compositionally biased region" description="Pro residues" evidence="1">
    <location>
        <begin position="733"/>
        <end position="742"/>
    </location>
</feature>
<comment type="caution">
    <text evidence="3">The sequence shown here is derived from an EMBL/GenBank/DDBJ whole genome shotgun (WGS) entry which is preliminary data.</text>
</comment>
<feature type="compositionally biased region" description="Polar residues" evidence="1">
    <location>
        <begin position="799"/>
        <end position="810"/>
    </location>
</feature>
<feature type="non-terminal residue" evidence="3">
    <location>
        <position position="857"/>
    </location>
</feature>
<protein>
    <recommendedName>
        <fullName evidence="2">Outer membrane channel protein CpnT-like N-terminal domain-containing protein</fullName>
    </recommendedName>
</protein>
<dbReference type="Pfam" id="PF25547">
    <property type="entry name" value="WXG100_2"/>
    <property type="match status" value="1"/>
</dbReference>
<feature type="compositionally biased region" description="Gly residues" evidence="1">
    <location>
        <begin position="825"/>
        <end position="841"/>
    </location>
</feature>
<feature type="compositionally biased region" description="Low complexity" evidence="1">
    <location>
        <begin position="598"/>
        <end position="610"/>
    </location>
</feature>
<proteinExistence type="predicted"/>
<reference evidence="3 4" key="1">
    <citation type="submission" date="2016-01" db="EMBL/GenBank/DDBJ databases">
        <title>The new phylogeny of the genus Mycobacterium.</title>
        <authorList>
            <person name="Tarcisio F."/>
            <person name="Conor M."/>
            <person name="Antonella G."/>
            <person name="Elisabetta G."/>
            <person name="Giulia F.S."/>
            <person name="Sara T."/>
            <person name="Anna F."/>
            <person name="Clotilde B."/>
            <person name="Roberto B."/>
            <person name="Veronica D.S."/>
            <person name="Fabio R."/>
            <person name="Monica P."/>
            <person name="Olivier J."/>
            <person name="Enrico T."/>
            <person name="Nicola S."/>
        </authorList>
    </citation>
    <scope>NUCLEOTIDE SEQUENCE [LARGE SCALE GENOMIC DNA]</scope>
    <source>
        <strain evidence="3 4">DSM 44572</strain>
    </source>
</reference>
<keyword evidence="4" id="KW-1185">Reference proteome</keyword>
<dbReference type="STRING" id="153971.AWC19_01870"/>
<evidence type="ECO:0000256" key="1">
    <source>
        <dbReference type="SAM" id="MobiDB-lite"/>
    </source>
</evidence>
<evidence type="ECO:0000313" key="3">
    <source>
        <dbReference type="EMBL" id="ORW27887.1"/>
    </source>
</evidence>